<name>A0A9D4YUM0_CHLVU</name>
<keyword evidence="1" id="KW-0175">Coiled coil</keyword>
<evidence type="ECO:0000256" key="1">
    <source>
        <dbReference type="SAM" id="Coils"/>
    </source>
</evidence>
<reference evidence="3" key="2">
    <citation type="submission" date="2020-11" db="EMBL/GenBank/DDBJ databases">
        <authorList>
            <person name="Cecchin M."/>
            <person name="Marcolungo L."/>
            <person name="Rossato M."/>
            <person name="Girolomoni L."/>
            <person name="Cosentino E."/>
            <person name="Cuine S."/>
            <person name="Li-Beisson Y."/>
            <person name="Delledonne M."/>
            <person name="Ballottari M."/>
        </authorList>
    </citation>
    <scope>NUCLEOTIDE SEQUENCE</scope>
    <source>
        <strain evidence="3">211/11P</strain>
        <tissue evidence="3">Whole cell</tissue>
    </source>
</reference>
<comment type="caution">
    <text evidence="3">The sequence shown here is derived from an EMBL/GenBank/DDBJ whole genome shotgun (WGS) entry which is preliminary data.</text>
</comment>
<feature type="coiled-coil region" evidence="1">
    <location>
        <begin position="42"/>
        <end position="69"/>
    </location>
</feature>
<evidence type="ECO:0000256" key="2">
    <source>
        <dbReference type="SAM" id="MobiDB-lite"/>
    </source>
</evidence>
<feature type="region of interest" description="Disordered" evidence="2">
    <location>
        <begin position="19"/>
        <end position="38"/>
    </location>
</feature>
<evidence type="ECO:0000313" key="4">
    <source>
        <dbReference type="Proteomes" id="UP001055712"/>
    </source>
</evidence>
<keyword evidence="4" id="KW-1185">Reference proteome</keyword>
<sequence length="403" mass="43703">MPDRVLTDASSLSRCFSARRAGGGSLGGDDATQPPPPQSELLRQLLQSVQDLKEQFEGFEAKADALEGKVDATAATANATAATVRAIEAEVVDMKAGLTHLQQAFSLSQSELQTLRRNSGNQNERLAQITVALRRCGIVVERGPYVTTLDELLVELSLPGFKAKKQPLLVALLKDHAGYKKARPLVLEKVEKACNKLKPPPAALLAALTKLKQPLPDVVDFAAESALWTEVLLASLNLISGWALAYTSMMQQYSDAAQLDGAALKEWLVQPSRQPFQVQPAFVIAVALAGGQLMSVLQLDMPVERDLQPSNALVLRLRESKSSDTAFKKGAKQLQLAANVLLWGLQVANPRLLAAVKHLEVEGIVLVETRPSPDRLKKYGSSSGGMQLKLEHLLDNIRVVLQY</sequence>
<dbReference type="EMBL" id="SIDB01000010">
    <property type="protein sequence ID" value="KAI3427189.1"/>
    <property type="molecule type" value="Genomic_DNA"/>
</dbReference>
<protein>
    <recommendedName>
        <fullName evidence="5">FRIGIDA-like protein</fullName>
    </recommendedName>
</protein>
<evidence type="ECO:0000313" key="3">
    <source>
        <dbReference type="EMBL" id="KAI3427189.1"/>
    </source>
</evidence>
<accession>A0A9D4YUM0</accession>
<dbReference type="AlphaFoldDB" id="A0A9D4YUM0"/>
<reference evidence="3" key="1">
    <citation type="journal article" date="2019" name="Plant J.">
        <title>Chlorella vulgaris genome assembly and annotation reveals the molecular basis for metabolic acclimation to high light conditions.</title>
        <authorList>
            <person name="Cecchin M."/>
            <person name="Marcolungo L."/>
            <person name="Rossato M."/>
            <person name="Girolomoni L."/>
            <person name="Cosentino E."/>
            <person name="Cuine S."/>
            <person name="Li-Beisson Y."/>
            <person name="Delledonne M."/>
            <person name="Ballottari M."/>
        </authorList>
    </citation>
    <scope>NUCLEOTIDE SEQUENCE</scope>
    <source>
        <strain evidence="3">211/11P</strain>
    </source>
</reference>
<evidence type="ECO:0008006" key="5">
    <source>
        <dbReference type="Google" id="ProtNLM"/>
    </source>
</evidence>
<dbReference type="Proteomes" id="UP001055712">
    <property type="component" value="Unassembled WGS sequence"/>
</dbReference>
<proteinExistence type="predicted"/>
<gene>
    <name evidence="3" type="ORF">D9Q98_007126</name>
</gene>
<organism evidence="3 4">
    <name type="scientific">Chlorella vulgaris</name>
    <name type="common">Green alga</name>
    <dbReference type="NCBI Taxonomy" id="3077"/>
    <lineage>
        <taxon>Eukaryota</taxon>
        <taxon>Viridiplantae</taxon>
        <taxon>Chlorophyta</taxon>
        <taxon>core chlorophytes</taxon>
        <taxon>Trebouxiophyceae</taxon>
        <taxon>Chlorellales</taxon>
        <taxon>Chlorellaceae</taxon>
        <taxon>Chlorella clade</taxon>
        <taxon>Chlorella</taxon>
    </lineage>
</organism>